<dbReference type="GO" id="GO:0006390">
    <property type="term" value="P:mitochondrial transcription"/>
    <property type="evidence" value="ECO:0007669"/>
    <property type="project" value="TreeGrafter"/>
</dbReference>
<dbReference type="GO" id="GO:0034245">
    <property type="term" value="C:mitochondrial DNA-directed RNA polymerase complex"/>
    <property type="evidence" value="ECO:0007669"/>
    <property type="project" value="TreeGrafter"/>
</dbReference>
<dbReference type="Pfam" id="PF14700">
    <property type="entry name" value="RPOL_N"/>
    <property type="match status" value="1"/>
</dbReference>
<keyword evidence="3 10" id="KW-0240">DNA-directed RNA polymerase</keyword>
<evidence type="ECO:0000256" key="11">
    <source>
        <dbReference type="SAM" id="MobiDB-lite"/>
    </source>
</evidence>
<sequence>MIPLSTRAARKKTESTLLSYSRQCLPRPARLYSTATKRANAPAFDAVIPSVPDNYPAFLPALPKLADPTGNISGDPSASDMQAFLRSRTPYTILPPPLPQGRKSELNNLLYTDSPTQDIIAIMDACLHNRYDVSRAKEIFDNLRAKRAEQILHPRLYTAFVEAYLDMAVKEPERRSMWVEDAWALLDSLFSGIERVPVPSGAYALALVAWLRYSSENASILIDGVTNYTPASLLKGIVDNQLSVVTVVSDRSIKSSEEAQKIIQALTSAAVQHNYHDIVRELGKAEELGSSLPDPYSDVPEVRPVVVTTPILNEDGTASGTTKTEVPFNLDVLRKHLAHVSLARRVLSDDLTARQKLLEDSVYDVAVQRMRRQAELFKELGLGDSILKKQDLQLWMWQWHQLLQTRLSDDIALLISQEGSYMEDRRRNYLGPFLSLIKPEMLSLITILEVMRLQGSGGIADGMKTARGLVSVGKAVELEYKAQMCKKNNISVPSTARAGESGFFSRYSYHNLHARRVTARKYMEDAEEWTSDWTQVLRVRVGSFLLDRLMDVAKVIRTGTNKRTGELVEEEQPAFSHSYEYVRGYKLGVIKLNPVVAERMIKDSIRDTMHPRHLPMLIKPKPWLNYNEGGYVYNKSQVMRFKDSQEQQQYLKHASSRGNVELVFAGLDVLGSTPWQINRKIFDVVLEVWNAGIRLGKVPPAVYDEPEPERVPEMETDQKARSVYIQRQRRWLVGKANNHSDRCNVNYKIEIARAFLGDTFYLPHNLDFRGRAYPIPPHLNHVGDDLSRGLLLFGESKPLTERGLRWLKIHLSNLYGYDKATFDERVEFVHKNLDDIFDSAENPINGRKWWQKADDPWQCLATCIELKAALDSPDPLAYECALPVHQDGTCNGLQHYAALGGDARGARQVNLDITDRPSDVYTYVANMVEKRMQEDVERNTDNYKFAKMLIGKVSRKVVKQTVMTTVYGVTFVGARDQIERQLKDRGDVPCEECYFAAAYLAKQVLQCIGDLFQGAYDIMNWLTASARIIAKSVPGERVVDAMELDTGRGSKRKKAVTRLRKEQMAAVVWTTPLGLPIVQPYRKIKRKQIKASLQTVFISDPNAPAEVNSQKQATAFPPNFIHSLDATHMLLTALECRTQGLTFASVHDSYWTHPSSIDHMSSVIRETFIALHSSDVLGRLLNEFRERYAGYKVPVASLKNSQILKQLGILDTAAGITSRRSQRTTKNSNPEAEAAAAVVTAEEEDDEKTTEEETMLEHPPTVSVLSKEQLVQLLKPERERGRQPRAAATTQAQAQQGKSAALEDDSFEGKFVNLVDLLLPVPAKGEFDVKKIKSSLYFFS</sequence>
<keyword evidence="6" id="KW-0809">Transit peptide</keyword>
<keyword evidence="5 10" id="KW-0548">Nucleotidyltransferase</keyword>
<evidence type="ECO:0000256" key="5">
    <source>
        <dbReference type="ARBA" id="ARBA00022695"/>
    </source>
</evidence>
<name>A0A9P5N6E8_9AGAM</name>
<evidence type="ECO:0000256" key="8">
    <source>
        <dbReference type="ARBA" id="ARBA00023163"/>
    </source>
</evidence>
<feature type="region of interest" description="Disordered" evidence="11">
    <location>
        <begin position="1218"/>
        <end position="1261"/>
    </location>
</feature>
<dbReference type="InterPro" id="IPR024075">
    <property type="entry name" value="DNA-dir_RNA_pol_helix_hairp_sf"/>
</dbReference>
<dbReference type="Proteomes" id="UP000759537">
    <property type="component" value="Unassembled WGS sequence"/>
</dbReference>
<feature type="compositionally biased region" description="Low complexity" evidence="11">
    <location>
        <begin position="1231"/>
        <end position="1240"/>
    </location>
</feature>
<evidence type="ECO:0000256" key="7">
    <source>
        <dbReference type="ARBA" id="ARBA00023128"/>
    </source>
</evidence>
<feature type="region of interest" description="Disordered" evidence="11">
    <location>
        <begin position="1277"/>
        <end position="1302"/>
    </location>
</feature>
<comment type="function">
    <text evidence="10">DNA-dependent RNA polymerase catalyzes the transcription of DNA into RNA using the four ribonucleoside triphosphates as substrates.</text>
</comment>
<reference evidence="13" key="1">
    <citation type="submission" date="2019-10" db="EMBL/GenBank/DDBJ databases">
        <authorList>
            <consortium name="DOE Joint Genome Institute"/>
            <person name="Kuo A."/>
            <person name="Miyauchi S."/>
            <person name="Kiss E."/>
            <person name="Drula E."/>
            <person name="Kohler A."/>
            <person name="Sanchez-Garcia M."/>
            <person name="Andreopoulos B."/>
            <person name="Barry K.W."/>
            <person name="Bonito G."/>
            <person name="Buee M."/>
            <person name="Carver A."/>
            <person name="Chen C."/>
            <person name="Cichocki N."/>
            <person name="Clum A."/>
            <person name="Culley D."/>
            <person name="Crous P.W."/>
            <person name="Fauchery L."/>
            <person name="Girlanda M."/>
            <person name="Hayes R."/>
            <person name="Keri Z."/>
            <person name="LaButti K."/>
            <person name="Lipzen A."/>
            <person name="Lombard V."/>
            <person name="Magnuson J."/>
            <person name="Maillard F."/>
            <person name="Morin E."/>
            <person name="Murat C."/>
            <person name="Nolan M."/>
            <person name="Ohm R."/>
            <person name="Pangilinan J."/>
            <person name="Pereira M."/>
            <person name="Perotto S."/>
            <person name="Peter M."/>
            <person name="Riley R."/>
            <person name="Sitrit Y."/>
            <person name="Stielow B."/>
            <person name="Szollosi G."/>
            <person name="Zifcakova L."/>
            <person name="Stursova M."/>
            <person name="Spatafora J.W."/>
            <person name="Tedersoo L."/>
            <person name="Vaario L.-M."/>
            <person name="Yamada A."/>
            <person name="Yan M."/>
            <person name="Wang P."/>
            <person name="Xu J."/>
            <person name="Bruns T."/>
            <person name="Baldrian P."/>
            <person name="Vilgalys R."/>
            <person name="Henrissat B."/>
            <person name="Grigoriev I.V."/>
            <person name="Hibbett D."/>
            <person name="Nagy L.G."/>
            <person name="Martin F.M."/>
        </authorList>
    </citation>
    <scope>NUCLEOTIDE SEQUENCE</scope>
    <source>
        <strain evidence="13">Prilba</strain>
    </source>
</reference>
<evidence type="ECO:0000256" key="6">
    <source>
        <dbReference type="ARBA" id="ARBA00022946"/>
    </source>
</evidence>
<dbReference type="PROSITE" id="PS00900">
    <property type="entry name" value="RNA_POL_PHAGE_1"/>
    <property type="match status" value="1"/>
</dbReference>
<organism evidence="13 14">
    <name type="scientific">Russula ochroleuca</name>
    <dbReference type="NCBI Taxonomy" id="152965"/>
    <lineage>
        <taxon>Eukaryota</taxon>
        <taxon>Fungi</taxon>
        <taxon>Dikarya</taxon>
        <taxon>Basidiomycota</taxon>
        <taxon>Agaricomycotina</taxon>
        <taxon>Agaricomycetes</taxon>
        <taxon>Russulales</taxon>
        <taxon>Russulaceae</taxon>
        <taxon>Russula</taxon>
    </lineage>
</organism>
<dbReference type="PANTHER" id="PTHR10102">
    <property type="entry name" value="DNA-DIRECTED RNA POLYMERASE, MITOCHONDRIAL"/>
    <property type="match status" value="1"/>
</dbReference>
<comment type="subcellular location">
    <subcellularLocation>
        <location evidence="1">Mitochondrion</location>
    </subcellularLocation>
</comment>
<dbReference type="GO" id="GO:0001018">
    <property type="term" value="F:mitochondrial promoter sequence-specific DNA binding"/>
    <property type="evidence" value="ECO:0007669"/>
    <property type="project" value="TreeGrafter"/>
</dbReference>
<keyword evidence="4 10" id="KW-0808">Transferase</keyword>
<evidence type="ECO:0000256" key="10">
    <source>
        <dbReference type="RuleBase" id="RU003805"/>
    </source>
</evidence>
<feature type="compositionally biased region" description="Low complexity" evidence="11">
    <location>
        <begin position="1286"/>
        <end position="1296"/>
    </location>
</feature>
<feature type="domain" description="DNA-directed RNA polymerase N-terminal" evidence="12">
    <location>
        <begin position="353"/>
        <end position="672"/>
    </location>
</feature>
<dbReference type="InterPro" id="IPR002092">
    <property type="entry name" value="DNA-dir_Rpol_phage-type"/>
</dbReference>
<evidence type="ECO:0000256" key="3">
    <source>
        <dbReference type="ARBA" id="ARBA00022478"/>
    </source>
</evidence>
<dbReference type="FunFam" id="1.10.150.20:FF:000041">
    <property type="entry name" value="DNA-directed RNA polymerase"/>
    <property type="match status" value="1"/>
</dbReference>
<evidence type="ECO:0000256" key="9">
    <source>
        <dbReference type="ARBA" id="ARBA00048552"/>
    </source>
</evidence>
<dbReference type="SMART" id="SM01311">
    <property type="entry name" value="RPOL_N"/>
    <property type="match status" value="1"/>
</dbReference>
<dbReference type="PROSITE" id="PS00489">
    <property type="entry name" value="RNA_POL_PHAGE_2"/>
    <property type="match status" value="1"/>
</dbReference>
<feature type="compositionally biased region" description="Acidic residues" evidence="11">
    <location>
        <begin position="1241"/>
        <end position="1254"/>
    </location>
</feature>
<keyword evidence="14" id="KW-1185">Reference proteome</keyword>
<evidence type="ECO:0000256" key="4">
    <source>
        <dbReference type="ARBA" id="ARBA00022679"/>
    </source>
</evidence>
<evidence type="ECO:0000313" key="14">
    <source>
        <dbReference type="Proteomes" id="UP000759537"/>
    </source>
</evidence>
<dbReference type="Gene3D" id="1.10.150.20">
    <property type="entry name" value="5' to 3' exonuclease, C-terminal subdomain"/>
    <property type="match status" value="1"/>
</dbReference>
<comment type="similarity">
    <text evidence="2 10">Belongs to the phage and mitochondrial RNA polymerase family.</text>
</comment>
<evidence type="ECO:0000256" key="1">
    <source>
        <dbReference type="ARBA" id="ARBA00004173"/>
    </source>
</evidence>
<comment type="caution">
    <text evidence="13">The sequence shown here is derived from an EMBL/GenBank/DDBJ whole genome shotgun (WGS) entry which is preliminary data.</text>
</comment>
<proteinExistence type="inferred from homology"/>
<dbReference type="FunFam" id="1.10.287.280:FF:000001">
    <property type="entry name" value="DNA-directed RNA polymerase"/>
    <property type="match status" value="1"/>
</dbReference>
<dbReference type="EMBL" id="WHVB01000001">
    <property type="protein sequence ID" value="KAF8487139.1"/>
    <property type="molecule type" value="Genomic_DNA"/>
</dbReference>
<reference evidence="13" key="2">
    <citation type="journal article" date="2020" name="Nat. Commun.">
        <title>Large-scale genome sequencing of mycorrhizal fungi provides insights into the early evolution of symbiotic traits.</title>
        <authorList>
            <person name="Miyauchi S."/>
            <person name="Kiss E."/>
            <person name="Kuo A."/>
            <person name="Drula E."/>
            <person name="Kohler A."/>
            <person name="Sanchez-Garcia M."/>
            <person name="Morin E."/>
            <person name="Andreopoulos B."/>
            <person name="Barry K.W."/>
            <person name="Bonito G."/>
            <person name="Buee M."/>
            <person name="Carver A."/>
            <person name="Chen C."/>
            <person name="Cichocki N."/>
            <person name="Clum A."/>
            <person name="Culley D."/>
            <person name="Crous P.W."/>
            <person name="Fauchery L."/>
            <person name="Girlanda M."/>
            <person name="Hayes R.D."/>
            <person name="Keri Z."/>
            <person name="LaButti K."/>
            <person name="Lipzen A."/>
            <person name="Lombard V."/>
            <person name="Magnuson J."/>
            <person name="Maillard F."/>
            <person name="Murat C."/>
            <person name="Nolan M."/>
            <person name="Ohm R.A."/>
            <person name="Pangilinan J."/>
            <person name="Pereira M.F."/>
            <person name="Perotto S."/>
            <person name="Peter M."/>
            <person name="Pfister S."/>
            <person name="Riley R."/>
            <person name="Sitrit Y."/>
            <person name="Stielow J.B."/>
            <person name="Szollosi G."/>
            <person name="Zifcakova L."/>
            <person name="Stursova M."/>
            <person name="Spatafora J.W."/>
            <person name="Tedersoo L."/>
            <person name="Vaario L.M."/>
            <person name="Yamada A."/>
            <person name="Yan M."/>
            <person name="Wang P."/>
            <person name="Xu J."/>
            <person name="Bruns T."/>
            <person name="Baldrian P."/>
            <person name="Vilgalys R."/>
            <person name="Dunand C."/>
            <person name="Henrissat B."/>
            <person name="Grigoriev I.V."/>
            <person name="Hibbett D."/>
            <person name="Nagy L.G."/>
            <person name="Martin F.M."/>
        </authorList>
    </citation>
    <scope>NUCLEOTIDE SEQUENCE</scope>
    <source>
        <strain evidence="13">Prilba</strain>
    </source>
</reference>
<dbReference type="EC" id="2.7.7.6" evidence="10"/>
<dbReference type="PANTHER" id="PTHR10102:SF0">
    <property type="entry name" value="DNA-DIRECTED RNA POLYMERASE, MITOCHONDRIAL"/>
    <property type="match status" value="1"/>
</dbReference>
<gene>
    <name evidence="13" type="ORF">DFH94DRAFT_15963</name>
</gene>
<dbReference type="Pfam" id="PF00940">
    <property type="entry name" value="RNA_pol"/>
    <property type="match status" value="1"/>
</dbReference>
<dbReference type="InterPro" id="IPR046950">
    <property type="entry name" value="DNA-dir_Rpol_C_phage-type"/>
</dbReference>
<dbReference type="InterPro" id="IPR037159">
    <property type="entry name" value="RNA_POL_N_sf"/>
</dbReference>
<keyword evidence="7" id="KW-0496">Mitochondrion</keyword>
<dbReference type="GO" id="GO:0003899">
    <property type="term" value="F:DNA-directed RNA polymerase activity"/>
    <property type="evidence" value="ECO:0007669"/>
    <property type="project" value="UniProtKB-EC"/>
</dbReference>
<evidence type="ECO:0000259" key="12">
    <source>
        <dbReference type="SMART" id="SM01311"/>
    </source>
</evidence>
<accession>A0A9P5N6E8</accession>
<evidence type="ECO:0000256" key="2">
    <source>
        <dbReference type="ARBA" id="ARBA00009493"/>
    </source>
</evidence>
<protein>
    <recommendedName>
        <fullName evidence="10">DNA-directed RNA polymerase</fullName>
        <ecNumber evidence="10">2.7.7.6</ecNumber>
    </recommendedName>
</protein>
<dbReference type="InterPro" id="IPR043502">
    <property type="entry name" value="DNA/RNA_pol_sf"/>
</dbReference>
<keyword evidence="8 10" id="KW-0804">Transcription</keyword>
<dbReference type="SUPFAM" id="SSF56672">
    <property type="entry name" value="DNA/RNA polymerases"/>
    <property type="match status" value="1"/>
</dbReference>
<evidence type="ECO:0000313" key="13">
    <source>
        <dbReference type="EMBL" id="KAF8487139.1"/>
    </source>
</evidence>
<dbReference type="Gene3D" id="1.10.1320.10">
    <property type="entry name" value="DNA-directed RNA polymerase, N-terminal domain"/>
    <property type="match status" value="1"/>
</dbReference>
<dbReference type="InterPro" id="IPR029262">
    <property type="entry name" value="RPOL_N"/>
</dbReference>
<dbReference type="Gene3D" id="1.10.287.260">
    <property type="match status" value="1"/>
</dbReference>
<comment type="catalytic activity">
    <reaction evidence="9 10">
        <text>RNA(n) + a ribonucleoside 5'-triphosphate = RNA(n+1) + diphosphate</text>
        <dbReference type="Rhea" id="RHEA:21248"/>
        <dbReference type="Rhea" id="RHEA-COMP:14527"/>
        <dbReference type="Rhea" id="RHEA-COMP:17342"/>
        <dbReference type="ChEBI" id="CHEBI:33019"/>
        <dbReference type="ChEBI" id="CHEBI:61557"/>
        <dbReference type="ChEBI" id="CHEBI:140395"/>
        <dbReference type="EC" id="2.7.7.6"/>
    </reaction>
</comment>
<dbReference type="Gene3D" id="1.10.287.280">
    <property type="match status" value="1"/>
</dbReference>
<dbReference type="OrthoDB" id="276422at2759"/>